<proteinExistence type="inferred from homology"/>
<dbReference type="PANTHER" id="PTHR22594">
    <property type="entry name" value="ASPARTYL/LYSYL-TRNA SYNTHETASE"/>
    <property type="match status" value="1"/>
</dbReference>
<dbReference type="Gene3D" id="3.30.930.10">
    <property type="entry name" value="Bira Bifunctional Protein, Domain 2"/>
    <property type="match status" value="1"/>
</dbReference>
<dbReference type="InterPro" id="IPR004364">
    <property type="entry name" value="Aa-tRNA-synt_II"/>
</dbReference>
<dbReference type="InParanoid" id="A0A482WYU8"/>
<feature type="domain" description="Aminoacyl-transfer RNA synthetases class-II family profile" evidence="8">
    <location>
        <begin position="171"/>
        <end position="500"/>
    </location>
</feature>
<dbReference type="SUPFAM" id="SSF50249">
    <property type="entry name" value="Nucleic acid-binding proteins"/>
    <property type="match status" value="1"/>
</dbReference>
<protein>
    <recommendedName>
        <fullName evidence="2">asparagine--tRNA ligase</fullName>
        <ecNumber evidence="2">6.1.1.22</ecNumber>
    </recommendedName>
</protein>
<keyword evidence="6" id="KW-0648">Protein biosynthesis</keyword>
<dbReference type="FunCoup" id="A0A482WYU8">
    <property type="interactions" value="1180"/>
</dbReference>
<dbReference type="GO" id="GO:0005739">
    <property type="term" value="C:mitochondrion"/>
    <property type="evidence" value="ECO:0007669"/>
    <property type="project" value="TreeGrafter"/>
</dbReference>
<dbReference type="GO" id="GO:0004816">
    <property type="term" value="F:asparagine-tRNA ligase activity"/>
    <property type="evidence" value="ECO:0007669"/>
    <property type="project" value="UniProtKB-EC"/>
</dbReference>
<evidence type="ECO:0000256" key="5">
    <source>
        <dbReference type="ARBA" id="ARBA00022840"/>
    </source>
</evidence>
<dbReference type="Pfam" id="PF01336">
    <property type="entry name" value="tRNA_anti-codon"/>
    <property type="match status" value="1"/>
</dbReference>
<accession>A0A482WYU8</accession>
<dbReference type="EC" id="6.1.1.22" evidence="2"/>
<dbReference type="Proteomes" id="UP000291343">
    <property type="component" value="Unassembled WGS sequence"/>
</dbReference>
<evidence type="ECO:0000313" key="9">
    <source>
        <dbReference type="EMBL" id="RZF38688.1"/>
    </source>
</evidence>
<dbReference type="InterPro" id="IPR006195">
    <property type="entry name" value="aa-tRNA-synth_II"/>
</dbReference>
<comment type="caution">
    <text evidence="9">The sequence shown here is derived from an EMBL/GenBank/DDBJ whole genome shotgun (WGS) entry which is preliminary data.</text>
</comment>
<dbReference type="GO" id="GO:0006421">
    <property type="term" value="P:asparaginyl-tRNA aminoacylation"/>
    <property type="evidence" value="ECO:0007669"/>
    <property type="project" value="InterPro"/>
</dbReference>
<dbReference type="InterPro" id="IPR004365">
    <property type="entry name" value="NA-bd_OB_tRNA"/>
</dbReference>
<evidence type="ECO:0000256" key="4">
    <source>
        <dbReference type="ARBA" id="ARBA00022741"/>
    </source>
</evidence>
<gene>
    <name evidence="9" type="ORF">LSTR_LSTR003494</name>
</gene>
<reference evidence="9 10" key="1">
    <citation type="journal article" date="2017" name="Gigascience">
        <title>Genome sequence of the small brown planthopper, Laodelphax striatellus.</title>
        <authorList>
            <person name="Zhu J."/>
            <person name="Jiang F."/>
            <person name="Wang X."/>
            <person name="Yang P."/>
            <person name="Bao Y."/>
            <person name="Zhao W."/>
            <person name="Wang W."/>
            <person name="Lu H."/>
            <person name="Wang Q."/>
            <person name="Cui N."/>
            <person name="Li J."/>
            <person name="Chen X."/>
            <person name="Luo L."/>
            <person name="Yu J."/>
            <person name="Kang L."/>
            <person name="Cui F."/>
        </authorList>
    </citation>
    <scope>NUCLEOTIDE SEQUENCE [LARGE SCALE GENOMIC DNA]</scope>
    <source>
        <strain evidence="9">Lst14</strain>
    </source>
</reference>
<comment type="similarity">
    <text evidence="1">Belongs to the class-II aminoacyl-tRNA synthetase family.</text>
</comment>
<dbReference type="GO" id="GO:0005524">
    <property type="term" value="F:ATP binding"/>
    <property type="evidence" value="ECO:0007669"/>
    <property type="project" value="UniProtKB-KW"/>
</dbReference>
<dbReference type="NCBIfam" id="TIGR00457">
    <property type="entry name" value="asnS"/>
    <property type="match status" value="1"/>
</dbReference>
<evidence type="ECO:0000313" key="10">
    <source>
        <dbReference type="Proteomes" id="UP000291343"/>
    </source>
</evidence>
<evidence type="ECO:0000256" key="7">
    <source>
        <dbReference type="ARBA" id="ARBA00023146"/>
    </source>
</evidence>
<evidence type="ECO:0000256" key="3">
    <source>
        <dbReference type="ARBA" id="ARBA00022598"/>
    </source>
</evidence>
<keyword evidence="4" id="KW-0547">Nucleotide-binding</keyword>
<dbReference type="AlphaFoldDB" id="A0A482WYU8"/>
<dbReference type="InterPro" id="IPR012340">
    <property type="entry name" value="NA-bd_OB-fold"/>
</dbReference>
<dbReference type="PRINTS" id="PR01042">
    <property type="entry name" value="TRNASYNTHASP"/>
</dbReference>
<dbReference type="SUPFAM" id="SSF55681">
    <property type="entry name" value="Class II aaRS and biotin synthetases"/>
    <property type="match status" value="1"/>
</dbReference>
<dbReference type="CDD" id="cd04318">
    <property type="entry name" value="EcAsnRS_like_N"/>
    <property type="match status" value="1"/>
</dbReference>
<sequence>MCFTSLKNLFLVMAKFVRIFNKKILYHHSGFRTSFNNISTAPKIKSVSEVLKSKHVGQVKVQGWVEAIRKMKKLIFVDIQDGSDLKKLQLTLDKDAAPPDLSYGSSVSAIGSVTINQDGKAELAVEEIKVLGTCPPVSEGYPLAARQPYNSNHLRQYLSLRLRAPPFRALLRVRHRAHSLLHDILDAQDFTLVHTPLLTANDCEGAGEVFRVQPDCEQLITEMRSADFKDKSAEEVFFGRKAFLTVSGQLHLEAAARAMNRVYSFGPIFRAENSKSRLHLAEFYMLEAEMAFVDGIENVTKMIERIMKRLIRGLLDSCSEDILLYRKLTNRPTEPDWLEHLDQMVVQSFAVISYADALQMLTEATDEKFKSRPQDGTALSKEHELYLVKRNGNLPLFVVEWPADLKPFYARPCRGLGLEAKVEAVDLLCPIVGEVCGGSVREDDLCRLAAKLSDAELSQKLDWYLDLRRYGNVTTAGFGAGFERILQMVLGTTNIKDAIPFPRWPHNCQL</sequence>
<dbReference type="Gene3D" id="2.40.50.140">
    <property type="entry name" value="Nucleic acid-binding proteins"/>
    <property type="match status" value="1"/>
</dbReference>
<dbReference type="InterPro" id="IPR045864">
    <property type="entry name" value="aa-tRNA-synth_II/BPL/LPL"/>
</dbReference>
<evidence type="ECO:0000256" key="6">
    <source>
        <dbReference type="ARBA" id="ARBA00022917"/>
    </source>
</evidence>
<dbReference type="PROSITE" id="PS50862">
    <property type="entry name" value="AA_TRNA_LIGASE_II"/>
    <property type="match status" value="1"/>
</dbReference>
<evidence type="ECO:0000259" key="8">
    <source>
        <dbReference type="PROSITE" id="PS50862"/>
    </source>
</evidence>
<keyword evidence="7" id="KW-0030">Aminoacyl-tRNA synthetase</keyword>
<dbReference type="SMR" id="A0A482WYU8"/>
<keyword evidence="5" id="KW-0067">ATP-binding</keyword>
<evidence type="ECO:0000256" key="2">
    <source>
        <dbReference type="ARBA" id="ARBA00012816"/>
    </source>
</evidence>
<dbReference type="PANTHER" id="PTHR22594:SF34">
    <property type="entry name" value="ASPARAGINE--TRNA LIGASE, MITOCHONDRIAL-RELATED"/>
    <property type="match status" value="1"/>
</dbReference>
<organism evidence="9 10">
    <name type="scientific">Laodelphax striatellus</name>
    <name type="common">Small brown planthopper</name>
    <name type="synonym">Delphax striatella</name>
    <dbReference type="NCBI Taxonomy" id="195883"/>
    <lineage>
        <taxon>Eukaryota</taxon>
        <taxon>Metazoa</taxon>
        <taxon>Ecdysozoa</taxon>
        <taxon>Arthropoda</taxon>
        <taxon>Hexapoda</taxon>
        <taxon>Insecta</taxon>
        <taxon>Pterygota</taxon>
        <taxon>Neoptera</taxon>
        <taxon>Paraneoptera</taxon>
        <taxon>Hemiptera</taxon>
        <taxon>Auchenorrhyncha</taxon>
        <taxon>Fulgoroidea</taxon>
        <taxon>Delphacidae</taxon>
        <taxon>Criomorphinae</taxon>
        <taxon>Laodelphax</taxon>
    </lineage>
</organism>
<keyword evidence="3" id="KW-0436">Ligase</keyword>
<dbReference type="InterPro" id="IPR004522">
    <property type="entry name" value="Asn-tRNA-ligase"/>
</dbReference>
<dbReference type="Pfam" id="PF00152">
    <property type="entry name" value="tRNA-synt_2"/>
    <property type="match status" value="1"/>
</dbReference>
<dbReference type="EMBL" id="QKKF02022000">
    <property type="protein sequence ID" value="RZF38688.1"/>
    <property type="molecule type" value="Genomic_DNA"/>
</dbReference>
<dbReference type="OrthoDB" id="360585at2759"/>
<evidence type="ECO:0000256" key="1">
    <source>
        <dbReference type="ARBA" id="ARBA00008226"/>
    </source>
</evidence>
<name>A0A482WYU8_LAOST</name>
<dbReference type="GO" id="GO:0003676">
    <property type="term" value="F:nucleic acid binding"/>
    <property type="evidence" value="ECO:0007669"/>
    <property type="project" value="InterPro"/>
</dbReference>
<keyword evidence="10" id="KW-1185">Reference proteome</keyword>
<dbReference type="STRING" id="195883.A0A482WYU8"/>
<dbReference type="InterPro" id="IPR002312">
    <property type="entry name" value="Asp/Asn-tRNA-synth_IIb"/>
</dbReference>